<keyword evidence="2" id="KW-1185">Reference proteome</keyword>
<accession>A0A1I1MBF3</accession>
<organism evidence="1 2">
    <name type="scientific">Parapedobacter composti</name>
    <dbReference type="NCBI Taxonomy" id="623281"/>
    <lineage>
        <taxon>Bacteria</taxon>
        <taxon>Pseudomonadati</taxon>
        <taxon>Bacteroidota</taxon>
        <taxon>Sphingobacteriia</taxon>
        <taxon>Sphingobacteriales</taxon>
        <taxon>Sphingobacteriaceae</taxon>
        <taxon>Parapedobacter</taxon>
    </lineage>
</organism>
<dbReference type="OrthoDB" id="743457at2"/>
<evidence type="ECO:0000313" key="2">
    <source>
        <dbReference type="Proteomes" id="UP000199577"/>
    </source>
</evidence>
<dbReference type="Proteomes" id="UP000199577">
    <property type="component" value="Unassembled WGS sequence"/>
</dbReference>
<sequence>MWFESGYKLLALAEVEAYIKQHKHLPEIPSAADIQRDGLDLAVMNLLLLKKVEELTLHLIEKEKKEQLMADDLDKMKQEISFLKSLIDKR</sequence>
<gene>
    <name evidence="1" type="ORF">SAMN05421747_13212</name>
</gene>
<dbReference type="AlphaFoldDB" id="A0A1I1MBF3"/>
<proteinExistence type="predicted"/>
<protein>
    <submittedName>
        <fullName evidence="1">Uncharacterized protein</fullName>
    </submittedName>
</protein>
<evidence type="ECO:0000313" key="1">
    <source>
        <dbReference type="EMBL" id="SFC82767.1"/>
    </source>
</evidence>
<name>A0A1I1MBF3_9SPHI</name>
<reference evidence="2" key="1">
    <citation type="submission" date="2016-10" db="EMBL/GenBank/DDBJ databases">
        <authorList>
            <person name="Varghese N."/>
            <person name="Submissions S."/>
        </authorList>
    </citation>
    <scope>NUCLEOTIDE SEQUENCE [LARGE SCALE GENOMIC DNA]</scope>
    <source>
        <strain evidence="2">DSM 22900</strain>
    </source>
</reference>
<dbReference type="EMBL" id="FOLL01000032">
    <property type="protein sequence ID" value="SFC82767.1"/>
    <property type="molecule type" value="Genomic_DNA"/>
</dbReference>
<dbReference type="RefSeq" id="WP_090975174.1">
    <property type="nucleotide sequence ID" value="NZ_FOLL01000032.1"/>
</dbReference>
<dbReference type="STRING" id="623281.SAMN05421747_13212"/>